<gene>
    <name evidence="2" type="ORF">HY29_16555</name>
</gene>
<dbReference type="Pfam" id="PF11994">
    <property type="entry name" value="DUF3489"/>
    <property type="match status" value="1"/>
</dbReference>
<proteinExistence type="predicted"/>
<protein>
    <recommendedName>
        <fullName evidence="4">DUF3489 domain-containing protein</fullName>
    </recommendedName>
</protein>
<evidence type="ECO:0000313" key="3">
    <source>
        <dbReference type="Proteomes" id="UP000027037"/>
    </source>
</evidence>
<dbReference type="InterPro" id="IPR021880">
    <property type="entry name" value="DUF3489"/>
</dbReference>
<evidence type="ECO:0008006" key="4">
    <source>
        <dbReference type="Google" id="ProtNLM"/>
    </source>
</evidence>
<accession>A0A062UBW8</accession>
<evidence type="ECO:0000313" key="2">
    <source>
        <dbReference type="EMBL" id="KCZ53630.1"/>
    </source>
</evidence>
<evidence type="ECO:0000256" key="1">
    <source>
        <dbReference type="SAM" id="MobiDB-lite"/>
    </source>
</evidence>
<dbReference type="EMBL" id="AWFF01000049">
    <property type="protein sequence ID" value="KCZ53630.1"/>
    <property type="molecule type" value="Genomic_DNA"/>
</dbReference>
<reference evidence="2 3" key="1">
    <citation type="journal article" date="2014" name="Antonie Van Leeuwenhoek">
        <title>Hyphomonas beringensis sp. nov. and Hyphomonas chukchiensis sp. nov., isolated from surface seawater of the Bering Sea and Chukchi Sea.</title>
        <authorList>
            <person name="Li C."/>
            <person name="Lai Q."/>
            <person name="Li G."/>
            <person name="Dong C."/>
            <person name="Wang J."/>
            <person name="Liao Y."/>
            <person name="Shao Z."/>
        </authorList>
    </citation>
    <scope>NUCLEOTIDE SEQUENCE [LARGE SCALE GENOMIC DNA]</scope>
    <source>
        <strain evidence="2 3">25B14_1</strain>
    </source>
</reference>
<dbReference type="AlphaFoldDB" id="A0A062UBW8"/>
<keyword evidence="3" id="KW-1185">Reference proteome</keyword>
<organism evidence="2 3">
    <name type="scientific">Hyphomonas beringensis</name>
    <dbReference type="NCBI Taxonomy" id="1280946"/>
    <lineage>
        <taxon>Bacteria</taxon>
        <taxon>Pseudomonadati</taxon>
        <taxon>Pseudomonadota</taxon>
        <taxon>Alphaproteobacteria</taxon>
        <taxon>Hyphomonadales</taxon>
        <taxon>Hyphomonadaceae</taxon>
        <taxon>Hyphomonas</taxon>
    </lineage>
</organism>
<dbReference type="STRING" id="1280946.HY29_16555"/>
<comment type="caution">
    <text evidence="2">The sequence shown here is derived from an EMBL/GenBank/DDBJ whole genome shotgun (WGS) entry which is preliminary data.</text>
</comment>
<dbReference type="PATRIC" id="fig|1280946.3.peg.2472"/>
<feature type="region of interest" description="Disordered" evidence="1">
    <location>
        <begin position="1"/>
        <end position="30"/>
    </location>
</feature>
<sequence length="57" mass="6278">MTNSKSNRATPKHKTRTSKSDQLKGLLNKPGGMTVEALSTKLGWQTHTTRAALTRLK</sequence>
<dbReference type="Proteomes" id="UP000027037">
    <property type="component" value="Unassembled WGS sequence"/>
</dbReference>
<name>A0A062UBW8_9PROT</name>